<dbReference type="NCBIfam" id="TIGR01079">
    <property type="entry name" value="rplX_bact"/>
    <property type="match status" value="1"/>
</dbReference>
<evidence type="ECO:0000313" key="9">
    <source>
        <dbReference type="EMBL" id="KKO19385.1"/>
    </source>
</evidence>
<dbReference type="Pfam" id="PF00467">
    <property type="entry name" value="KOW"/>
    <property type="match status" value="1"/>
</dbReference>
<dbReference type="GO" id="GO:0019843">
    <property type="term" value="F:rRNA binding"/>
    <property type="evidence" value="ECO:0007669"/>
    <property type="project" value="UniProtKB-UniRule"/>
</dbReference>
<feature type="domain" description="Large ribosomal subunit protein uL24 C-terminal" evidence="8">
    <location>
        <begin position="38"/>
        <end position="107"/>
    </location>
</feature>
<keyword evidence="5" id="KW-0699">rRNA-binding</keyword>
<reference evidence="9 10" key="1">
    <citation type="journal article" date="2013" name="BMC Microbiol.">
        <title>Identification of the type II cytochrome c maturation pathway in anammox bacteria by comparative genomics.</title>
        <authorList>
            <person name="Ferousi C."/>
            <person name="Speth D.R."/>
            <person name="Reimann J."/>
            <person name="Op den Camp H.J."/>
            <person name="Allen J.W."/>
            <person name="Keltjens J.T."/>
            <person name="Jetten M.S."/>
        </authorList>
    </citation>
    <scope>NUCLEOTIDE SEQUENCE [LARGE SCALE GENOMIC DNA]</scope>
    <source>
        <strain evidence="9">RU1</strain>
    </source>
</reference>
<evidence type="ECO:0000256" key="2">
    <source>
        <dbReference type="ARBA" id="ARBA00022980"/>
    </source>
</evidence>
<dbReference type="HAMAP" id="MF_01326_B">
    <property type="entry name" value="Ribosomal_uL24_B"/>
    <property type="match status" value="1"/>
</dbReference>
<dbReference type="InterPro" id="IPR041988">
    <property type="entry name" value="Ribosomal_uL24_KOW"/>
</dbReference>
<feature type="domain" description="KOW" evidence="7">
    <location>
        <begin position="6"/>
        <end position="36"/>
    </location>
</feature>
<comment type="subunit">
    <text evidence="5">Part of the 50S ribosomal subunit.</text>
</comment>
<dbReference type="PANTHER" id="PTHR12903">
    <property type="entry name" value="MITOCHONDRIAL RIBOSOMAL PROTEIN L24"/>
    <property type="match status" value="1"/>
</dbReference>
<keyword evidence="5" id="KW-0694">RNA-binding</keyword>
<evidence type="ECO:0000256" key="6">
    <source>
        <dbReference type="RuleBase" id="RU003477"/>
    </source>
</evidence>
<proteinExistence type="inferred from homology"/>
<dbReference type="SUPFAM" id="SSF50104">
    <property type="entry name" value="Translation proteins SH3-like domain"/>
    <property type="match status" value="1"/>
</dbReference>
<dbReference type="CDD" id="cd06089">
    <property type="entry name" value="KOW_RPL26"/>
    <property type="match status" value="1"/>
</dbReference>
<sequence length="111" mass="12193">MHVRMNDLVAVMAGNEAGKTGKVIRVLTDKKRVMIKGVNLVYKHSKPSQKNPQGGRIEKEASIAIANVLPVCQNKSCKKGNKGVRTRKKILENGAKLRVCAYCDSEIMATE</sequence>
<dbReference type="Gene3D" id="2.30.30.30">
    <property type="match status" value="1"/>
</dbReference>
<name>A0A0M2UUT8_9BACT</name>
<keyword evidence="3 5" id="KW-0687">Ribonucleoprotein</keyword>
<dbReference type="PROSITE" id="PS01108">
    <property type="entry name" value="RIBOSOMAL_L24"/>
    <property type="match status" value="1"/>
</dbReference>
<organism evidence="9 10">
    <name type="scientific">Candidatus Brocadia fulgida</name>
    <dbReference type="NCBI Taxonomy" id="380242"/>
    <lineage>
        <taxon>Bacteria</taxon>
        <taxon>Pseudomonadati</taxon>
        <taxon>Planctomycetota</taxon>
        <taxon>Candidatus Brocadiia</taxon>
        <taxon>Candidatus Brocadiales</taxon>
        <taxon>Candidatus Brocadiaceae</taxon>
        <taxon>Candidatus Brocadia</taxon>
    </lineage>
</organism>
<dbReference type="InterPro" id="IPR003256">
    <property type="entry name" value="Ribosomal_uL24"/>
</dbReference>
<dbReference type="Pfam" id="PF17136">
    <property type="entry name" value="ribosomal_L24"/>
    <property type="match status" value="1"/>
</dbReference>
<evidence type="ECO:0000256" key="1">
    <source>
        <dbReference type="ARBA" id="ARBA00010618"/>
    </source>
</evidence>
<dbReference type="InterPro" id="IPR057264">
    <property type="entry name" value="Ribosomal_uL24_C"/>
</dbReference>
<protein>
    <recommendedName>
        <fullName evidence="4 5">Large ribosomal subunit protein uL24</fullName>
    </recommendedName>
</protein>
<dbReference type="InterPro" id="IPR014722">
    <property type="entry name" value="Rib_uL2_dom2"/>
</dbReference>
<comment type="similarity">
    <text evidence="1 5 6">Belongs to the universal ribosomal protein uL24 family.</text>
</comment>
<dbReference type="GO" id="GO:0003735">
    <property type="term" value="F:structural constituent of ribosome"/>
    <property type="evidence" value="ECO:0007669"/>
    <property type="project" value="InterPro"/>
</dbReference>
<dbReference type="InterPro" id="IPR008991">
    <property type="entry name" value="Translation_prot_SH3-like_sf"/>
</dbReference>
<dbReference type="AlphaFoldDB" id="A0A0M2UUT8"/>
<dbReference type="EMBL" id="LAQJ01000196">
    <property type="protein sequence ID" value="KKO19385.1"/>
    <property type="molecule type" value="Genomic_DNA"/>
</dbReference>
<evidence type="ECO:0000256" key="3">
    <source>
        <dbReference type="ARBA" id="ARBA00023274"/>
    </source>
</evidence>
<comment type="function">
    <text evidence="5">One of two assembly initiator proteins, it binds directly to the 5'-end of the 23S rRNA, where it nucleates assembly of the 50S subunit.</text>
</comment>
<dbReference type="InterPro" id="IPR005825">
    <property type="entry name" value="Ribosomal_uL24_CS"/>
</dbReference>
<comment type="function">
    <text evidence="5">One of the proteins that surrounds the polypeptide exit tunnel on the outside of the subunit.</text>
</comment>
<evidence type="ECO:0000313" key="10">
    <source>
        <dbReference type="Proteomes" id="UP000034954"/>
    </source>
</evidence>
<dbReference type="GO" id="GO:0006412">
    <property type="term" value="P:translation"/>
    <property type="evidence" value="ECO:0007669"/>
    <property type="project" value="UniProtKB-UniRule"/>
</dbReference>
<evidence type="ECO:0000259" key="7">
    <source>
        <dbReference type="Pfam" id="PF00467"/>
    </source>
</evidence>
<dbReference type="InterPro" id="IPR005824">
    <property type="entry name" value="KOW"/>
</dbReference>
<comment type="caution">
    <text evidence="9">The sequence shown here is derived from an EMBL/GenBank/DDBJ whole genome shotgun (WGS) entry which is preliminary data.</text>
</comment>
<evidence type="ECO:0000259" key="8">
    <source>
        <dbReference type="Pfam" id="PF17136"/>
    </source>
</evidence>
<evidence type="ECO:0000256" key="4">
    <source>
        <dbReference type="ARBA" id="ARBA00035206"/>
    </source>
</evidence>
<dbReference type="GO" id="GO:1990904">
    <property type="term" value="C:ribonucleoprotein complex"/>
    <property type="evidence" value="ECO:0007669"/>
    <property type="project" value="UniProtKB-KW"/>
</dbReference>
<keyword evidence="2 5" id="KW-0689">Ribosomal protein</keyword>
<evidence type="ECO:0000256" key="5">
    <source>
        <dbReference type="HAMAP-Rule" id="MF_01326"/>
    </source>
</evidence>
<accession>A0A0M2UUT8</accession>
<gene>
    <name evidence="5" type="primary">rplX</name>
    <name evidence="9" type="ORF">BROFUL_01912</name>
</gene>
<keyword evidence="10" id="KW-1185">Reference proteome</keyword>
<dbReference type="Proteomes" id="UP000034954">
    <property type="component" value="Unassembled WGS sequence"/>
</dbReference>
<dbReference type="GO" id="GO:0005840">
    <property type="term" value="C:ribosome"/>
    <property type="evidence" value="ECO:0007669"/>
    <property type="project" value="UniProtKB-KW"/>
</dbReference>